<sequence>MRKTEIVPWTKEWDKLYMIEAEILSRIFEHEIINIFHIGSTSVQAIGYAKPIIDILIVVKNIRNIDRYNDKMLDFEYEAKGENGITGRKYFVKGKKKRTHHVHIFQIGNENINKHLQFKNYLIYHHQEAKKYGDLKIALAKKFPNNTYQYQKGKEAFMNNLVVKALEWEVK</sequence>
<dbReference type="InterPro" id="IPR043519">
    <property type="entry name" value="NT_sf"/>
</dbReference>
<dbReference type="RefSeq" id="WP_319838121.1">
    <property type="nucleotide sequence ID" value="NZ_CP137624.1"/>
</dbReference>
<dbReference type="InterPro" id="IPR007344">
    <property type="entry name" value="GrpB/CoaE"/>
</dbReference>
<evidence type="ECO:0000313" key="1">
    <source>
        <dbReference type="EMBL" id="WPK13650.1"/>
    </source>
</evidence>
<dbReference type="SUPFAM" id="SSF81301">
    <property type="entry name" value="Nucleotidyltransferase"/>
    <property type="match status" value="1"/>
</dbReference>
<name>A0ABZ0RZR9_9BACI</name>
<dbReference type="EMBL" id="CP137624">
    <property type="protein sequence ID" value="WPK13650.1"/>
    <property type="molecule type" value="Genomic_DNA"/>
</dbReference>
<dbReference type="Pfam" id="PF04229">
    <property type="entry name" value="GrpB"/>
    <property type="match status" value="1"/>
</dbReference>
<dbReference type="PANTHER" id="PTHR34822:SF1">
    <property type="entry name" value="GRPB FAMILY PROTEIN"/>
    <property type="match status" value="1"/>
</dbReference>
<dbReference type="Gene3D" id="3.30.460.10">
    <property type="entry name" value="Beta Polymerase, domain 2"/>
    <property type="match status" value="1"/>
</dbReference>
<accession>A0ABZ0RZR9</accession>
<protein>
    <submittedName>
        <fullName evidence="1">GrpB family protein</fullName>
    </submittedName>
</protein>
<dbReference type="PANTHER" id="PTHR34822">
    <property type="entry name" value="GRPB DOMAIN PROTEIN (AFU_ORTHOLOGUE AFUA_1G01530)"/>
    <property type="match status" value="1"/>
</dbReference>
<reference evidence="1 2" key="1">
    <citation type="submission" date="2023-09" db="EMBL/GenBank/DDBJ databases">
        <authorList>
            <person name="Page C.A."/>
            <person name="Perez-Diaz I.M."/>
        </authorList>
    </citation>
    <scope>NUCLEOTIDE SEQUENCE [LARGE SCALE GENOMIC DNA]</scope>
    <source>
        <strain evidence="1 2">Ll15</strain>
    </source>
</reference>
<dbReference type="Proteomes" id="UP001322664">
    <property type="component" value="Chromosome"/>
</dbReference>
<proteinExistence type="predicted"/>
<keyword evidence="2" id="KW-1185">Reference proteome</keyword>
<organism evidence="1 2">
    <name type="scientific">Lysinibacillus louembei</name>
    <dbReference type="NCBI Taxonomy" id="1470088"/>
    <lineage>
        <taxon>Bacteria</taxon>
        <taxon>Bacillati</taxon>
        <taxon>Bacillota</taxon>
        <taxon>Bacilli</taxon>
        <taxon>Bacillales</taxon>
        <taxon>Bacillaceae</taxon>
        <taxon>Lysinibacillus</taxon>
    </lineage>
</organism>
<gene>
    <name evidence="1" type="ORF">R6U77_08320</name>
</gene>
<evidence type="ECO:0000313" key="2">
    <source>
        <dbReference type="Proteomes" id="UP001322664"/>
    </source>
</evidence>